<name>A0A6J6YG87_9ZZZZ</name>
<accession>A0A6J6YG87</accession>
<protein>
    <submittedName>
        <fullName evidence="2">Unannotated protein</fullName>
    </submittedName>
</protein>
<feature type="domain" description="XdhC Rossmann" evidence="1">
    <location>
        <begin position="174"/>
        <end position="294"/>
    </location>
</feature>
<sequence length="302" mass="31979">MFDIALSVNACARSNTRADVAWLISSEPVFESAVSDAIAITPGGGKIGNLLSSAFDGELIEMAKRKLPTGRIIKREVSAFESTISSIPEGTKLKFALLPSGLIDPDIWQAFLDRESIAIVCHVKGDEILSADYYTSVSIVAAEPDVVELFNKNKSMTVDLGDRVLTIYHPVTKLVIAGNSEIADALASAAINLGWSVSVDARPSMFVGLTAGLSSMDCAVIMGHDVESSSKCLSYALESAAGYIGALGSLKMQESREDWLAYRDITDLSRVHGPAGLNIGAKTPQEIAISVLAEAISVLKGV</sequence>
<dbReference type="InterPro" id="IPR027051">
    <property type="entry name" value="XdhC_Rossmann_dom"/>
</dbReference>
<organism evidence="2">
    <name type="scientific">freshwater metagenome</name>
    <dbReference type="NCBI Taxonomy" id="449393"/>
    <lineage>
        <taxon>unclassified sequences</taxon>
        <taxon>metagenomes</taxon>
        <taxon>ecological metagenomes</taxon>
    </lineage>
</organism>
<dbReference type="InterPro" id="IPR052698">
    <property type="entry name" value="MoCofactor_Util/Proc"/>
</dbReference>
<dbReference type="EMBL" id="CAFAAY010000005">
    <property type="protein sequence ID" value="CAB4807475.1"/>
    <property type="molecule type" value="Genomic_DNA"/>
</dbReference>
<dbReference type="Pfam" id="PF13478">
    <property type="entry name" value="XdhC_C"/>
    <property type="match status" value="1"/>
</dbReference>
<dbReference type="PANTHER" id="PTHR30388">
    <property type="entry name" value="ALDEHYDE OXIDOREDUCTASE MOLYBDENUM COFACTOR ASSEMBLY PROTEIN"/>
    <property type="match status" value="1"/>
</dbReference>
<dbReference type="AlphaFoldDB" id="A0A6J6YG87"/>
<evidence type="ECO:0000259" key="1">
    <source>
        <dbReference type="Pfam" id="PF13478"/>
    </source>
</evidence>
<proteinExistence type="predicted"/>
<dbReference type="Gene3D" id="3.40.50.720">
    <property type="entry name" value="NAD(P)-binding Rossmann-like Domain"/>
    <property type="match status" value="1"/>
</dbReference>
<gene>
    <name evidence="2" type="ORF">UFOPK3124_00159</name>
</gene>
<reference evidence="2" key="1">
    <citation type="submission" date="2020-05" db="EMBL/GenBank/DDBJ databases">
        <authorList>
            <person name="Chiriac C."/>
            <person name="Salcher M."/>
            <person name="Ghai R."/>
            <person name="Kavagutti S V."/>
        </authorList>
    </citation>
    <scope>NUCLEOTIDE SEQUENCE</scope>
</reference>
<dbReference type="PANTHER" id="PTHR30388:SF4">
    <property type="entry name" value="MOLYBDENUM COFACTOR INSERTION CHAPERONE PAOD"/>
    <property type="match status" value="1"/>
</dbReference>
<evidence type="ECO:0000313" key="2">
    <source>
        <dbReference type="EMBL" id="CAB4807475.1"/>
    </source>
</evidence>